<dbReference type="EMBL" id="MLKD01000001">
    <property type="protein sequence ID" value="OQE31679.1"/>
    <property type="molecule type" value="Genomic_DNA"/>
</dbReference>
<keyword evidence="1" id="KW-0472">Membrane</keyword>
<keyword evidence="1" id="KW-0812">Transmembrane</keyword>
<dbReference type="SUPFAM" id="SSF75304">
    <property type="entry name" value="Amidase signature (AS) enzymes"/>
    <property type="match status" value="1"/>
</dbReference>
<evidence type="ECO:0000259" key="2">
    <source>
        <dbReference type="Pfam" id="PF01425"/>
    </source>
</evidence>
<keyword evidence="1" id="KW-1133">Transmembrane helix</keyword>
<evidence type="ECO:0000259" key="3">
    <source>
        <dbReference type="Pfam" id="PF26053"/>
    </source>
</evidence>
<dbReference type="InterPro" id="IPR036928">
    <property type="entry name" value="AS_sf"/>
</dbReference>
<protein>
    <submittedName>
        <fullName evidence="4">Uncharacterized protein</fullName>
    </submittedName>
</protein>
<reference evidence="5" key="1">
    <citation type="journal article" date="2017" name="Nat. Microbiol.">
        <title>Global analysis of biosynthetic gene clusters reveals vast potential of secondary metabolite production in Penicillium species.</title>
        <authorList>
            <person name="Nielsen J.C."/>
            <person name="Grijseels S."/>
            <person name="Prigent S."/>
            <person name="Ji B."/>
            <person name="Dainat J."/>
            <person name="Nielsen K.F."/>
            <person name="Frisvad J.C."/>
            <person name="Workman M."/>
            <person name="Nielsen J."/>
        </authorList>
    </citation>
    <scope>NUCLEOTIDE SEQUENCE [LARGE SCALE GENOMIC DNA]</scope>
    <source>
        <strain evidence="5">IBT 24891</strain>
    </source>
</reference>
<organism evidence="4 5">
    <name type="scientific">Penicillium steckii</name>
    <dbReference type="NCBI Taxonomy" id="303698"/>
    <lineage>
        <taxon>Eukaryota</taxon>
        <taxon>Fungi</taxon>
        <taxon>Dikarya</taxon>
        <taxon>Ascomycota</taxon>
        <taxon>Pezizomycotina</taxon>
        <taxon>Eurotiomycetes</taxon>
        <taxon>Eurotiomycetidae</taxon>
        <taxon>Eurotiales</taxon>
        <taxon>Aspergillaceae</taxon>
        <taxon>Penicillium</taxon>
    </lineage>
</organism>
<dbReference type="InterPro" id="IPR023631">
    <property type="entry name" value="Amidase_dom"/>
</dbReference>
<sequence length="653" mass="71972">MAILRGISHPAGMFITAFFFYSLISTATALIDNGKLVSLNGLDYWAGGIAASELSPSRNINWNWSSADIVPLTIVKTNGTIFSSNELEKTISEFQSSDDVFSPGFMEVIFIEYNGDDHEIDHTVELNAEIPGNKLVLTSSKHNDHKPLLVHANLRKSLPNGPYFLSPRTGEIFKAFRVYSDHQLAFTEGAVSDENDGFMSLPALTEGAMTKSVAVPSRLYYTPTADKPLAGLRCGVKDIFDLKGLRTSGGNRAFYDLYPERNTTAPSIERLIDAGVVIVGKMGTVQFANGDNPTADWVDFHCPFNPRGDGYQAPGGSSSGPGAGIASYDWLDITIGSDTGGSMRSPGSMQGVFANRPSTGAIGLDNVLPLCKDLDTAGVFARDAETWSSTIHAWYPNLTNYEKYPERIFYQNASFPDHSTEAGSMLERFVQKVEKFLGSQREYVDIAERWEETHPKNAPSNVTDLLNTTYAILTSVGQYRSLALPFYADYAAENDGRHPFINPGPLKRWKWGQDNGGDSSYDVALRNKTVFREWWETDGYGKPSKEACSEGVYLYPYSKGEPQYRNVYFDAPTAPPMGFKDGRISNMADVPDFVVPVGEVSYNSTVSYKTEYMPVTMSFVAARGCDLMLANLIRDLQAVEIIKPVNTGSRMYP</sequence>
<comment type="caution">
    <text evidence="4">The sequence shown here is derived from an EMBL/GenBank/DDBJ whole genome shotgun (WGS) entry which is preliminary data.</text>
</comment>
<feature type="transmembrane region" description="Helical" evidence="1">
    <location>
        <begin position="12"/>
        <end position="31"/>
    </location>
</feature>
<accession>A0A1V6U0Q4</accession>
<gene>
    <name evidence="4" type="ORF">PENSTE_c001G00494</name>
</gene>
<dbReference type="STRING" id="303698.A0A1V6U0Q4"/>
<dbReference type="AlphaFoldDB" id="A0A1V6U0Q4"/>
<dbReference type="OrthoDB" id="5423360at2759"/>
<evidence type="ECO:0000313" key="5">
    <source>
        <dbReference type="Proteomes" id="UP000191285"/>
    </source>
</evidence>
<evidence type="ECO:0000313" key="4">
    <source>
        <dbReference type="EMBL" id="OQE31679.1"/>
    </source>
</evidence>
<evidence type="ECO:0000256" key="1">
    <source>
        <dbReference type="SAM" id="Phobius"/>
    </source>
</evidence>
<feature type="domain" description="Amidase" evidence="2">
    <location>
        <begin position="225"/>
        <end position="392"/>
    </location>
</feature>
<dbReference type="Pfam" id="PF01425">
    <property type="entry name" value="Amidase"/>
    <property type="match status" value="1"/>
</dbReference>
<dbReference type="Proteomes" id="UP000191285">
    <property type="component" value="Unassembled WGS sequence"/>
</dbReference>
<dbReference type="Pfam" id="PF26053">
    <property type="entry name" value="DUF8016"/>
    <property type="match status" value="1"/>
</dbReference>
<proteinExistence type="predicted"/>
<name>A0A1V6U0Q4_9EURO</name>
<dbReference type="PANTHER" id="PTHR46310:SF7">
    <property type="entry name" value="AMIDASE 1"/>
    <property type="match status" value="1"/>
</dbReference>
<dbReference type="PANTHER" id="PTHR46310">
    <property type="entry name" value="AMIDASE 1"/>
    <property type="match status" value="1"/>
</dbReference>
<dbReference type="InterPro" id="IPR058329">
    <property type="entry name" value="Arp1_N"/>
</dbReference>
<keyword evidence="5" id="KW-1185">Reference proteome</keyword>
<feature type="domain" description="Scytalone dehydratase-like protein Arp1 N-terminal" evidence="3">
    <location>
        <begin position="65"/>
        <end position="179"/>
    </location>
</feature>
<dbReference type="Gene3D" id="3.90.1300.10">
    <property type="entry name" value="Amidase signature (AS) domain"/>
    <property type="match status" value="1"/>
</dbReference>